<dbReference type="InterPro" id="IPR013118">
    <property type="entry name" value="Mannitol_DH_C"/>
</dbReference>
<dbReference type="PANTHER" id="PTHR43362">
    <property type="entry name" value="MANNITOL DEHYDROGENASE DSF1-RELATED"/>
    <property type="match status" value="1"/>
</dbReference>
<evidence type="ECO:0000256" key="4">
    <source>
        <dbReference type="ARBA" id="ARBA00023002"/>
    </source>
</evidence>
<evidence type="ECO:0000256" key="1">
    <source>
        <dbReference type="ARBA" id="ARBA00006541"/>
    </source>
</evidence>
<dbReference type="PROSITE" id="PS00974">
    <property type="entry name" value="MANNITOL_DHGENASE"/>
    <property type="match status" value="1"/>
</dbReference>
<dbReference type="Pfam" id="PF08125">
    <property type="entry name" value="Mannitol_dh_C"/>
    <property type="match status" value="1"/>
</dbReference>
<evidence type="ECO:0000256" key="2">
    <source>
        <dbReference type="ARBA" id="ARBA00012939"/>
    </source>
</evidence>
<organism evidence="9 10">
    <name type="scientific">Paractinoplanes rishiriensis</name>
    <dbReference type="NCBI Taxonomy" id="1050105"/>
    <lineage>
        <taxon>Bacteria</taxon>
        <taxon>Bacillati</taxon>
        <taxon>Actinomycetota</taxon>
        <taxon>Actinomycetes</taxon>
        <taxon>Micromonosporales</taxon>
        <taxon>Micromonosporaceae</taxon>
        <taxon>Paractinoplanes</taxon>
    </lineage>
</organism>
<dbReference type="GO" id="GO:0019594">
    <property type="term" value="P:mannitol metabolic process"/>
    <property type="evidence" value="ECO:0007669"/>
    <property type="project" value="InterPro"/>
</dbReference>
<proteinExistence type="inferred from homology"/>
<dbReference type="AlphaFoldDB" id="A0A919K5G8"/>
<dbReference type="EMBL" id="BOMV01000071">
    <property type="protein sequence ID" value="GIE99295.1"/>
    <property type="molecule type" value="Genomic_DNA"/>
</dbReference>
<dbReference type="InterPro" id="IPR000669">
    <property type="entry name" value="Mannitol_DH"/>
</dbReference>
<dbReference type="InterPro" id="IPR013328">
    <property type="entry name" value="6PGD_dom2"/>
</dbReference>
<dbReference type="InterPro" id="IPR036291">
    <property type="entry name" value="NAD(P)-bd_dom_sf"/>
</dbReference>
<name>A0A919K5G8_9ACTN</name>
<dbReference type="Gene3D" id="3.40.50.720">
    <property type="entry name" value="NAD(P)-binding Rossmann-like Domain"/>
    <property type="match status" value="1"/>
</dbReference>
<evidence type="ECO:0000256" key="6">
    <source>
        <dbReference type="ARBA" id="ARBA00048615"/>
    </source>
</evidence>
<dbReference type="SUPFAM" id="SSF51735">
    <property type="entry name" value="NAD(P)-binding Rossmann-fold domains"/>
    <property type="match status" value="1"/>
</dbReference>
<evidence type="ECO:0000313" key="9">
    <source>
        <dbReference type="EMBL" id="GIE99295.1"/>
    </source>
</evidence>
<dbReference type="InterPro" id="IPR050988">
    <property type="entry name" value="Mannitol_DH/Oxidoreductase"/>
</dbReference>
<gene>
    <name evidence="9" type="ORF">Ari01nite_67600</name>
</gene>
<comment type="caution">
    <text evidence="9">The sequence shown here is derived from an EMBL/GenBank/DDBJ whole genome shotgun (WGS) entry which is preliminary data.</text>
</comment>
<comment type="similarity">
    <text evidence="1">Belongs to the mannitol dehydrogenase family.</text>
</comment>
<dbReference type="EC" id="1.1.1.17" evidence="2"/>
<evidence type="ECO:0000313" key="10">
    <source>
        <dbReference type="Proteomes" id="UP000636960"/>
    </source>
</evidence>
<evidence type="ECO:0000259" key="7">
    <source>
        <dbReference type="Pfam" id="PF01232"/>
    </source>
</evidence>
<protein>
    <recommendedName>
        <fullName evidence="3">Mannitol-1-phosphate 5-dehydrogenase</fullName>
        <ecNumber evidence="2">1.1.1.17</ecNumber>
    </recommendedName>
</protein>
<evidence type="ECO:0000256" key="5">
    <source>
        <dbReference type="ARBA" id="ARBA00023027"/>
    </source>
</evidence>
<dbReference type="InterPro" id="IPR008927">
    <property type="entry name" value="6-PGluconate_DH-like_C_sf"/>
</dbReference>
<dbReference type="InterPro" id="IPR023027">
    <property type="entry name" value="Mannitol_DH_CS"/>
</dbReference>
<evidence type="ECO:0000256" key="3">
    <source>
        <dbReference type="ARBA" id="ARBA00016219"/>
    </source>
</evidence>
<sequence length="487" mass="51143">MTDLLDLQSLARVPADARPRIAPGEAGAGIVHLGVGAFHRAHQAVFTEDAMAAAGGDWGIVAVAPRSTSVVDALRAQDRLFSVTTLAPAGRSIRVIGSFAGLRHAAGDPEAVVQLLADPAIRIVTLTVTEKAYCMDPATGRVLLDDALRADLGTDRPPQTVPGLLIRGLIARRRAGAGPIALVSCDNLPANGHRLRSLVEHLADLTSMSGWVSENVTFPGTMVDRIVPASTAETLAVAAAELGARDEAAVSAEPYTQWVIEDDFPAGRPAWDRAGAVLTGDPRPWERIKLRSLNGVHSATAYLGALAGKDTIAEALTLPGLGTVLRKFIAEDVAPSLVPPDGITTVEYGEQVLERFANPALGHTTVQVAMDGSQKLPQRVLDTILDRRRAGATPRWGALVVAAWMRFVQGSTDAGRPLPLNDPLAETIRARLASAPDTPAGVVDALLGIDAVFAPELAGDDVIRVLLVEWLTELDKHGAETTLAGAA</sequence>
<keyword evidence="5" id="KW-0520">NAD</keyword>
<accession>A0A919K5G8</accession>
<dbReference type="PRINTS" id="PR00084">
    <property type="entry name" value="MTLDHDRGNASE"/>
</dbReference>
<dbReference type="Proteomes" id="UP000636960">
    <property type="component" value="Unassembled WGS sequence"/>
</dbReference>
<feature type="domain" description="Mannitol dehydrogenase N-terminal" evidence="7">
    <location>
        <begin position="29"/>
        <end position="272"/>
    </location>
</feature>
<feature type="domain" description="Mannitol dehydrogenase C-terminal" evidence="8">
    <location>
        <begin position="283"/>
        <end position="459"/>
    </location>
</feature>
<dbReference type="Pfam" id="PF01232">
    <property type="entry name" value="Mannitol_dh"/>
    <property type="match status" value="1"/>
</dbReference>
<keyword evidence="4" id="KW-0560">Oxidoreductase</keyword>
<evidence type="ECO:0000259" key="8">
    <source>
        <dbReference type="Pfam" id="PF08125"/>
    </source>
</evidence>
<dbReference type="GO" id="GO:0008926">
    <property type="term" value="F:mannitol-1-phosphate 5-dehydrogenase activity"/>
    <property type="evidence" value="ECO:0007669"/>
    <property type="project" value="UniProtKB-EC"/>
</dbReference>
<comment type="catalytic activity">
    <reaction evidence="6">
        <text>D-mannitol 1-phosphate + NAD(+) = beta-D-fructose 6-phosphate + NADH + H(+)</text>
        <dbReference type="Rhea" id="RHEA:19661"/>
        <dbReference type="ChEBI" id="CHEBI:15378"/>
        <dbReference type="ChEBI" id="CHEBI:57540"/>
        <dbReference type="ChEBI" id="CHEBI:57634"/>
        <dbReference type="ChEBI" id="CHEBI:57945"/>
        <dbReference type="ChEBI" id="CHEBI:61381"/>
        <dbReference type="EC" id="1.1.1.17"/>
    </reaction>
</comment>
<keyword evidence="10" id="KW-1185">Reference proteome</keyword>
<reference evidence="9" key="1">
    <citation type="submission" date="2021-01" db="EMBL/GenBank/DDBJ databases">
        <title>Whole genome shotgun sequence of Actinoplanes rishiriensis NBRC 108556.</title>
        <authorList>
            <person name="Komaki H."/>
            <person name="Tamura T."/>
        </authorList>
    </citation>
    <scope>NUCLEOTIDE SEQUENCE</scope>
    <source>
        <strain evidence="9">NBRC 108556</strain>
    </source>
</reference>
<dbReference type="Gene3D" id="1.10.1040.10">
    <property type="entry name" value="N-(1-d-carboxylethyl)-l-norvaline Dehydrogenase, domain 2"/>
    <property type="match status" value="1"/>
</dbReference>
<dbReference type="PANTHER" id="PTHR43362:SF1">
    <property type="entry name" value="MANNITOL DEHYDROGENASE 2-RELATED"/>
    <property type="match status" value="1"/>
</dbReference>
<dbReference type="SUPFAM" id="SSF48179">
    <property type="entry name" value="6-phosphogluconate dehydrogenase C-terminal domain-like"/>
    <property type="match status" value="1"/>
</dbReference>
<dbReference type="InterPro" id="IPR013131">
    <property type="entry name" value="Mannitol_DH_N"/>
</dbReference>